<name>A0A0C4E1N3_MAGP6</name>
<reference evidence="4" key="1">
    <citation type="submission" date="2010-05" db="EMBL/GenBank/DDBJ databases">
        <title>The genome sequence of Magnaporthe poae strain ATCC 64411.</title>
        <authorList>
            <person name="Ma L.-J."/>
            <person name="Dead R."/>
            <person name="Young S."/>
            <person name="Zeng Q."/>
            <person name="Koehrsen M."/>
            <person name="Alvarado L."/>
            <person name="Berlin A."/>
            <person name="Chapman S.B."/>
            <person name="Chen Z."/>
            <person name="Freedman E."/>
            <person name="Gellesch M."/>
            <person name="Goldberg J."/>
            <person name="Griggs A."/>
            <person name="Gujja S."/>
            <person name="Heilman E.R."/>
            <person name="Heiman D."/>
            <person name="Hepburn T."/>
            <person name="Howarth C."/>
            <person name="Jen D."/>
            <person name="Larson L."/>
            <person name="Mehta T."/>
            <person name="Neiman D."/>
            <person name="Pearson M."/>
            <person name="Roberts A."/>
            <person name="Saif S."/>
            <person name="Shea T."/>
            <person name="Shenoy N."/>
            <person name="Sisk P."/>
            <person name="Stolte C."/>
            <person name="Sykes S."/>
            <person name="Walk T."/>
            <person name="White J."/>
            <person name="Yandava C."/>
            <person name="Haas B."/>
            <person name="Nusbaum C."/>
            <person name="Birren B."/>
        </authorList>
    </citation>
    <scope>NUCLEOTIDE SEQUENCE [LARGE SCALE GENOMIC DNA]</scope>
    <source>
        <strain evidence="4">ATCC 64411 / 73-15</strain>
    </source>
</reference>
<reference evidence="3" key="5">
    <citation type="submission" date="2015-06" db="UniProtKB">
        <authorList>
            <consortium name="EnsemblFungi"/>
        </authorList>
    </citation>
    <scope>IDENTIFICATION</scope>
    <source>
        <strain evidence="3">ATCC 64411</strain>
    </source>
</reference>
<keyword evidence="4" id="KW-1185">Reference proteome</keyword>
<proteinExistence type="predicted"/>
<dbReference type="VEuPathDB" id="FungiDB:MAPG_06298"/>
<reference evidence="3" key="4">
    <citation type="journal article" date="2015" name="G3 (Bethesda)">
        <title>Genome sequences of three phytopathogenic species of the Magnaporthaceae family of fungi.</title>
        <authorList>
            <person name="Okagaki L.H."/>
            <person name="Nunes C.C."/>
            <person name="Sailsbery J."/>
            <person name="Clay B."/>
            <person name="Brown D."/>
            <person name="John T."/>
            <person name="Oh Y."/>
            <person name="Young N."/>
            <person name="Fitzgerald M."/>
            <person name="Haas B.J."/>
            <person name="Zeng Q."/>
            <person name="Young S."/>
            <person name="Adiconis X."/>
            <person name="Fan L."/>
            <person name="Levin J.Z."/>
            <person name="Mitchell T.K."/>
            <person name="Okubara P.A."/>
            <person name="Farman M.L."/>
            <person name="Kohn L.M."/>
            <person name="Birren B."/>
            <person name="Ma L.-J."/>
            <person name="Dean R.A."/>
        </authorList>
    </citation>
    <scope>NUCLEOTIDE SEQUENCE</scope>
    <source>
        <strain evidence="3">ATCC 64411 / 73-15</strain>
    </source>
</reference>
<dbReference type="AlphaFoldDB" id="A0A0C4E1N3"/>
<keyword evidence="1" id="KW-0812">Transmembrane</keyword>
<feature type="transmembrane region" description="Helical" evidence="1">
    <location>
        <begin position="12"/>
        <end position="34"/>
    </location>
</feature>
<keyword evidence="1" id="KW-0472">Membrane</keyword>
<dbReference type="EMBL" id="ADBL01001519">
    <property type="status" value="NOT_ANNOTATED_CDS"/>
    <property type="molecule type" value="Genomic_DNA"/>
</dbReference>
<accession>A0A0C4E1N3</accession>
<evidence type="ECO:0000256" key="1">
    <source>
        <dbReference type="SAM" id="Phobius"/>
    </source>
</evidence>
<evidence type="ECO:0000313" key="4">
    <source>
        <dbReference type="Proteomes" id="UP000011715"/>
    </source>
</evidence>
<gene>
    <name evidence="2" type="ORF">MAPG_06298</name>
</gene>
<dbReference type="OrthoDB" id="5306317at2759"/>
<organism evidence="3 4">
    <name type="scientific">Magnaporthiopsis poae (strain ATCC 64411 / 73-15)</name>
    <name type="common">Kentucky bluegrass fungus</name>
    <name type="synonym">Magnaporthe poae</name>
    <dbReference type="NCBI Taxonomy" id="644358"/>
    <lineage>
        <taxon>Eukaryota</taxon>
        <taxon>Fungi</taxon>
        <taxon>Dikarya</taxon>
        <taxon>Ascomycota</taxon>
        <taxon>Pezizomycotina</taxon>
        <taxon>Sordariomycetes</taxon>
        <taxon>Sordariomycetidae</taxon>
        <taxon>Magnaporthales</taxon>
        <taxon>Magnaporthaceae</taxon>
        <taxon>Magnaporthiopsis</taxon>
    </lineage>
</organism>
<feature type="transmembrane region" description="Helical" evidence="1">
    <location>
        <begin position="95"/>
        <end position="119"/>
    </location>
</feature>
<dbReference type="EMBL" id="GL876970">
    <property type="protein sequence ID" value="KLU87297.1"/>
    <property type="molecule type" value="Genomic_DNA"/>
</dbReference>
<protein>
    <submittedName>
        <fullName evidence="2 3">Uncharacterized protein</fullName>
    </submittedName>
</protein>
<evidence type="ECO:0000313" key="3">
    <source>
        <dbReference type="EnsemblFungi" id="MAPG_06298T0"/>
    </source>
</evidence>
<evidence type="ECO:0000313" key="2">
    <source>
        <dbReference type="EMBL" id="KLU87297.1"/>
    </source>
</evidence>
<keyword evidence="1" id="KW-1133">Transmembrane helix</keyword>
<reference evidence="2" key="3">
    <citation type="submission" date="2011-03" db="EMBL/GenBank/DDBJ databases">
        <title>Annotation of Magnaporthe poae ATCC 64411.</title>
        <authorList>
            <person name="Ma L.-J."/>
            <person name="Dead R."/>
            <person name="Young S.K."/>
            <person name="Zeng Q."/>
            <person name="Gargeya S."/>
            <person name="Fitzgerald M."/>
            <person name="Haas B."/>
            <person name="Abouelleil A."/>
            <person name="Alvarado L."/>
            <person name="Arachchi H.M."/>
            <person name="Berlin A."/>
            <person name="Brown A."/>
            <person name="Chapman S.B."/>
            <person name="Chen Z."/>
            <person name="Dunbar C."/>
            <person name="Freedman E."/>
            <person name="Gearin G."/>
            <person name="Gellesch M."/>
            <person name="Goldberg J."/>
            <person name="Griggs A."/>
            <person name="Gujja S."/>
            <person name="Heiman D."/>
            <person name="Howarth C."/>
            <person name="Larson L."/>
            <person name="Lui A."/>
            <person name="MacDonald P.J.P."/>
            <person name="Mehta T."/>
            <person name="Montmayeur A."/>
            <person name="Murphy C."/>
            <person name="Neiman D."/>
            <person name="Pearson M."/>
            <person name="Priest M."/>
            <person name="Roberts A."/>
            <person name="Saif S."/>
            <person name="Shea T."/>
            <person name="Shenoy N."/>
            <person name="Sisk P."/>
            <person name="Stolte C."/>
            <person name="Sykes S."/>
            <person name="Yandava C."/>
            <person name="Wortman J."/>
            <person name="Nusbaum C."/>
            <person name="Birren B."/>
        </authorList>
    </citation>
    <scope>NUCLEOTIDE SEQUENCE</scope>
    <source>
        <strain evidence="2">ATCC 64411</strain>
    </source>
</reference>
<dbReference type="EnsemblFungi" id="MAPG_06298T0">
    <property type="protein sequence ID" value="MAPG_06298T0"/>
    <property type="gene ID" value="MAPG_06298"/>
</dbReference>
<sequence length="127" mass="14219">MANTVNHLRMAYFPLIALLECVSASYLLTAFVRARVDSLKRVTKTDLFSYLTRSTGHRLALLAVVGTMRAVSYSYQASAQAKRDKSSQSVRPLRLHARMSLSHGHVVGNFYCFLCFLFLRPIGSNTS</sequence>
<dbReference type="Proteomes" id="UP000011715">
    <property type="component" value="Unassembled WGS sequence"/>
</dbReference>
<reference evidence="2" key="2">
    <citation type="submission" date="2010-05" db="EMBL/GenBank/DDBJ databases">
        <title>The Genome Sequence of Magnaporthe poae strain ATCC 64411.</title>
        <authorList>
            <consortium name="The Broad Institute Genome Sequencing Platform"/>
            <consortium name="Broad Institute Genome Sequencing Center for Infectious Disease"/>
            <person name="Ma L.-J."/>
            <person name="Dead R."/>
            <person name="Young S."/>
            <person name="Zeng Q."/>
            <person name="Koehrsen M."/>
            <person name="Alvarado L."/>
            <person name="Berlin A."/>
            <person name="Chapman S.B."/>
            <person name="Chen Z."/>
            <person name="Freedman E."/>
            <person name="Gellesch M."/>
            <person name="Goldberg J."/>
            <person name="Griggs A."/>
            <person name="Gujja S."/>
            <person name="Heilman E.R."/>
            <person name="Heiman D."/>
            <person name="Hepburn T."/>
            <person name="Howarth C."/>
            <person name="Jen D."/>
            <person name="Larson L."/>
            <person name="Mehta T."/>
            <person name="Neiman D."/>
            <person name="Pearson M."/>
            <person name="Roberts A."/>
            <person name="Saif S."/>
            <person name="Shea T."/>
            <person name="Shenoy N."/>
            <person name="Sisk P."/>
            <person name="Stolte C."/>
            <person name="Sykes S."/>
            <person name="Walk T."/>
            <person name="White J."/>
            <person name="Yandava C."/>
            <person name="Haas B."/>
            <person name="Nusbaum C."/>
            <person name="Birren B."/>
        </authorList>
    </citation>
    <scope>NUCLEOTIDE SEQUENCE</scope>
    <source>
        <strain evidence="2">ATCC 64411</strain>
    </source>
</reference>